<proteinExistence type="predicted"/>
<comment type="caution">
    <text evidence="1">The sequence shown here is derived from an EMBL/GenBank/DDBJ whole genome shotgun (WGS) entry which is preliminary data.</text>
</comment>
<dbReference type="Proteomes" id="UP001497700">
    <property type="component" value="Unassembled WGS sequence"/>
</dbReference>
<accession>A0ACB9YUS2</accession>
<gene>
    <name evidence="1" type="ORF">F4820DRAFT_471859</name>
</gene>
<evidence type="ECO:0000313" key="1">
    <source>
        <dbReference type="EMBL" id="KAI4863154.1"/>
    </source>
</evidence>
<dbReference type="EMBL" id="MU393510">
    <property type="protein sequence ID" value="KAI4863154.1"/>
    <property type="molecule type" value="Genomic_DNA"/>
</dbReference>
<keyword evidence="2" id="KW-1185">Reference proteome</keyword>
<organism evidence="1 2">
    <name type="scientific">Hypoxylon rubiginosum</name>
    <dbReference type="NCBI Taxonomy" id="110542"/>
    <lineage>
        <taxon>Eukaryota</taxon>
        <taxon>Fungi</taxon>
        <taxon>Dikarya</taxon>
        <taxon>Ascomycota</taxon>
        <taxon>Pezizomycotina</taxon>
        <taxon>Sordariomycetes</taxon>
        <taxon>Xylariomycetidae</taxon>
        <taxon>Xylariales</taxon>
        <taxon>Hypoxylaceae</taxon>
        <taxon>Hypoxylon</taxon>
    </lineage>
</organism>
<sequence>MESNLRILNQTYKGAELAYKLQASWPHRFARTPAERAVCSAASIIRWMKIIIEETEKIDMNPVPRPVNEVLALALADFPIDTDLEAESEITKAIANCAHSLRGNVFDILESPLMAQTLWCKPQYLLFRTAVLEKRNGMIERYQYPVEQHVKDSLIHLENPFELAAAVQAKLGQRYSTERMADQYYLANPPEFIRVYWNNSSSVSQNGNMSIFDALQAFEMPYKEKISGIDRLVLVDMNTGYRLVCVARIPQPGEVAVANHLYHCDGSNFVPGFGDDGSQEWSCQEPGRYYMMYRRSNQARRRQQDGHPAPELSVSLPAGALAMEKIPADWVRDSVQPPAPVPSPPNPPKDAGSVQPPAPGPNSLNRLKDVRSVQPSLPVLNPFDGLKDVRSVQPLAPVCNPFDGRQIQPPAPRNPFDGHKAQPPTPARNPFNGRKVQPPAPRNPFDGQPLVPHNPFDGRKDVRSVQPPAPVLNPFNPPQSLVSVPPRAANSKKRPNNGTQNSRSAHRDGNPFENSPLAMNTSHPSQPLLRMPHQSDSQLSVDPSPRAGGNGRAKGAEAEAEVEVHGTGQHHV</sequence>
<name>A0ACB9YUS2_9PEZI</name>
<evidence type="ECO:0000313" key="2">
    <source>
        <dbReference type="Proteomes" id="UP001497700"/>
    </source>
</evidence>
<reference evidence="1 2" key="1">
    <citation type="journal article" date="2022" name="New Phytol.">
        <title>Ecological generalism drives hyperdiversity of secondary metabolite gene clusters in xylarialean endophytes.</title>
        <authorList>
            <person name="Franco M.E.E."/>
            <person name="Wisecaver J.H."/>
            <person name="Arnold A.E."/>
            <person name="Ju Y.M."/>
            <person name="Slot J.C."/>
            <person name="Ahrendt S."/>
            <person name="Moore L.P."/>
            <person name="Eastman K.E."/>
            <person name="Scott K."/>
            <person name="Konkel Z."/>
            <person name="Mondo S.J."/>
            <person name="Kuo A."/>
            <person name="Hayes R.D."/>
            <person name="Haridas S."/>
            <person name="Andreopoulos B."/>
            <person name="Riley R."/>
            <person name="LaButti K."/>
            <person name="Pangilinan J."/>
            <person name="Lipzen A."/>
            <person name="Amirebrahimi M."/>
            <person name="Yan J."/>
            <person name="Adam C."/>
            <person name="Keymanesh K."/>
            <person name="Ng V."/>
            <person name="Louie K."/>
            <person name="Northen T."/>
            <person name="Drula E."/>
            <person name="Henrissat B."/>
            <person name="Hsieh H.M."/>
            <person name="Youens-Clark K."/>
            <person name="Lutzoni F."/>
            <person name="Miadlikowska J."/>
            <person name="Eastwood D.C."/>
            <person name="Hamelin R.C."/>
            <person name="Grigoriev I.V."/>
            <person name="U'Ren J.M."/>
        </authorList>
    </citation>
    <scope>NUCLEOTIDE SEQUENCE [LARGE SCALE GENOMIC DNA]</scope>
    <source>
        <strain evidence="1 2">CBS 119005</strain>
    </source>
</reference>
<protein>
    <submittedName>
        <fullName evidence="1">Uncharacterized protein</fullName>
    </submittedName>
</protein>